<evidence type="ECO:0000313" key="2">
    <source>
        <dbReference type="EMBL" id="GGJ05070.1"/>
    </source>
</evidence>
<feature type="domain" description="RES" evidence="1">
    <location>
        <begin position="19"/>
        <end position="144"/>
    </location>
</feature>
<reference evidence="3" key="1">
    <citation type="journal article" date="2019" name="Int. J. Syst. Evol. Microbiol.">
        <title>The Global Catalogue of Microorganisms (GCM) 10K type strain sequencing project: providing services to taxonomists for standard genome sequencing and annotation.</title>
        <authorList>
            <consortium name="The Broad Institute Genomics Platform"/>
            <consortium name="The Broad Institute Genome Sequencing Center for Infectious Disease"/>
            <person name="Wu L."/>
            <person name="Ma J."/>
        </authorList>
    </citation>
    <scope>NUCLEOTIDE SEQUENCE [LARGE SCALE GENOMIC DNA]</scope>
    <source>
        <strain evidence="3">JCM 11590</strain>
    </source>
</reference>
<accession>A0ABQ2CR78</accession>
<evidence type="ECO:0000259" key="1">
    <source>
        <dbReference type="SMART" id="SM00953"/>
    </source>
</evidence>
<proteinExistence type="predicted"/>
<comment type="caution">
    <text evidence="2">The sequence shown here is derived from an EMBL/GenBank/DDBJ whole genome shotgun (WGS) entry which is preliminary data.</text>
</comment>
<dbReference type="RefSeq" id="WP_188636742.1">
    <property type="nucleotide sequence ID" value="NZ_BMNN01000005.1"/>
</dbReference>
<dbReference type="InterPro" id="IPR014914">
    <property type="entry name" value="RES_dom"/>
</dbReference>
<sequence length="157" mass="17272">MSQVATYYRIVKRQYVDEAFSGDGSMKFGGRWNPKGVPCVYAAGSASLATLETLVHLQSTGPLPAFVLLTIEVPIAEIRYLADKDLPRDWRNDPPPLSTMTMGKGWIDSGDGVALVIPSTVIPIESNVILNVNHPTFKNCLRTVKPVAFELDQRLVK</sequence>
<dbReference type="Proteomes" id="UP000633263">
    <property type="component" value="Unassembled WGS sequence"/>
</dbReference>
<organism evidence="2 3">
    <name type="scientific">Halopseudomonas pertucinogena</name>
    <dbReference type="NCBI Taxonomy" id="86175"/>
    <lineage>
        <taxon>Bacteria</taxon>
        <taxon>Pseudomonadati</taxon>
        <taxon>Pseudomonadota</taxon>
        <taxon>Gammaproteobacteria</taxon>
        <taxon>Pseudomonadales</taxon>
        <taxon>Pseudomonadaceae</taxon>
        <taxon>Halopseudomonas</taxon>
    </lineage>
</organism>
<dbReference type="Pfam" id="PF08808">
    <property type="entry name" value="RES"/>
    <property type="match status" value="1"/>
</dbReference>
<gene>
    <name evidence="2" type="ORF">GCM10009083_22370</name>
</gene>
<dbReference type="EMBL" id="BMNN01000005">
    <property type="protein sequence ID" value="GGJ05070.1"/>
    <property type="molecule type" value="Genomic_DNA"/>
</dbReference>
<protein>
    <recommendedName>
        <fullName evidence="1">RES domain-containing protein</fullName>
    </recommendedName>
</protein>
<name>A0ABQ2CR78_9GAMM</name>
<evidence type="ECO:0000313" key="3">
    <source>
        <dbReference type="Proteomes" id="UP000633263"/>
    </source>
</evidence>
<dbReference type="SMART" id="SM00953">
    <property type="entry name" value="RES"/>
    <property type="match status" value="1"/>
</dbReference>
<keyword evidence="3" id="KW-1185">Reference proteome</keyword>